<dbReference type="Pfam" id="PF21196">
    <property type="entry name" value="PcrA_UvrD_tudor"/>
    <property type="match status" value="1"/>
</dbReference>
<dbReference type="PANTHER" id="PTHR11070">
    <property type="entry name" value="UVRD / RECB / PCRA DNA HELICASE FAMILY MEMBER"/>
    <property type="match status" value="1"/>
</dbReference>
<dbReference type="PROSITE" id="PS51198">
    <property type="entry name" value="UVRD_HELICASE_ATP_BIND"/>
    <property type="match status" value="1"/>
</dbReference>
<dbReference type="Gene3D" id="1.10.486.10">
    <property type="entry name" value="PCRA, domain 4"/>
    <property type="match status" value="1"/>
</dbReference>
<dbReference type="EMBL" id="BMOD01000007">
    <property type="protein sequence ID" value="GGJ36388.1"/>
    <property type="molecule type" value="Genomic_DNA"/>
</dbReference>
<evidence type="ECO:0000256" key="10">
    <source>
        <dbReference type="ARBA" id="ARBA00048988"/>
    </source>
</evidence>
<evidence type="ECO:0000256" key="9">
    <source>
        <dbReference type="ARBA" id="ARBA00034808"/>
    </source>
</evidence>
<reference evidence="15" key="1">
    <citation type="journal article" date="2019" name="Int. J. Syst. Evol. Microbiol.">
        <title>The Global Catalogue of Microorganisms (GCM) 10K type strain sequencing project: providing services to taxonomists for standard genome sequencing and annotation.</title>
        <authorList>
            <consortium name="The Broad Institute Genomics Platform"/>
            <consortium name="The Broad Institute Genome Sequencing Center for Infectious Disease"/>
            <person name="Wu L."/>
            <person name="Ma J."/>
        </authorList>
    </citation>
    <scope>NUCLEOTIDE SEQUENCE [LARGE SCALE GENOMIC DNA]</scope>
    <source>
        <strain evidence="15">JCM 14370</strain>
    </source>
</reference>
<dbReference type="InterPro" id="IPR013986">
    <property type="entry name" value="DExx_box_DNA_helicase_dom_sf"/>
</dbReference>
<dbReference type="InterPro" id="IPR027417">
    <property type="entry name" value="P-loop_NTPase"/>
</dbReference>
<evidence type="ECO:0000256" key="1">
    <source>
        <dbReference type="ARBA" id="ARBA00009922"/>
    </source>
</evidence>
<dbReference type="InterPro" id="IPR014017">
    <property type="entry name" value="DNA_helicase_UvrD-like_C"/>
</dbReference>
<comment type="catalytic activity">
    <reaction evidence="8">
        <text>Couples ATP hydrolysis with the unwinding of duplex DNA by translocating in the 3'-5' direction.</text>
        <dbReference type="EC" id="5.6.2.4"/>
    </reaction>
</comment>
<dbReference type="InterPro" id="IPR000212">
    <property type="entry name" value="DNA_helicase_UvrD/REP"/>
</dbReference>
<evidence type="ECO:0000256" key="6">
    <source>
        <dbReference type="ARBA" id="ARBA00023125"/>
    </source>
</evidence>
<keyword evidence="3 11" id="KW-0378">Hydrolase</keyword>
<dbReference type="Gene3D" id="3.40.50.300">
    <property type="entry name" value="P-loop containing nucleotide triphosphate hydrolases"/>
    <property type="match status" value="2"/>
</dbReference>
<dbReference type="InterPro" id="IPR014016">
    <property type="entry name" value="UvrD-like_ATP-bd"/>
</dbReference>
<evidence type="ECO:0000256" key="3">
    <source>
        <dbReference type="ARBA" id="ARBA00022801"/>
    </source>
</evidence>
<dbReference type="Pfam" id="PF00580">
    <property type="entry name" value="UvrD-helicase"/>
    <property type="match status" value="1"/>
</dbReference>
<sequence>MCFDLFYNRIVHSLTDEQTLIVNHNHGAALVFAVAGAGKTTSLIHRIRRLVDDGIFRPRRILATSFSRESVKDILKKLESFPQCAEVRVSTLHSVGYGILRKAMEMKVIPELQLPETETDSFQLQIAREAVKEARTLQVAVPEHFEVHDFLDFVGKCKANLQYADLEHARLPLEARTVATQAEAPAGVPYYLELYQLFEKLRSSRNVITFDDMIVLAWEHSLRHPKLLAHVEGMYDAILVDEFQDLNLAQSELLHLMVRKHHNVMALGDDDQTIYGWRGSSPFFIRNFQARYDAVKYFITKNFRSFASHLALANYVIEQNEDREKKTLNLTRGFEGNTAVVGVGSFADSARRIADEVEENVKKGLKLRDHAVLVRIYALTPFIETEFIERRIPYRILGSTPFYKRDEIRALLRYLRVALLEHALQKGERLSHKQKEELSVSFNTCVMVPRKFIPARYVSTLMQQVLEDGKGLMNRLLVHSGEAQHERFSKGLLQLHGVLGMLLDCIEGDVPAEQALAELMQDIHYQHHLETSTANPDLAEARFLGAQSLARYAQGKGTLAEFIAHIDHISFQEANDEQEKSRDRVLMTTPYRAKGLQWPVVFVPGANDGTMPMRGSFGDKMKMEEERRVFYVAITRAQQDLHVHYLEGATAPGVSRFLTGYPPGQLPPPGHRTFAEVLQETEQVRQALTRTGALKPAEAFALLEHVKRNHFGRFITDHAQDQPALGLNHMLKLSQEVLGAAEALRDFGFFASGHLEPWEYFGQEPSEVSFSAQVLQDFRETVQPGPTLDRAKPTFSQHLPAALTPRVGHQVEHPKLGGGTIQEVGGQGDRLEVLVQFDRSEVGMKRMRWMFANLKVLA</sequence>
<accession>A0ABQ2CZP0</accession>
<keyword evidence="2 11" id="KW-0547">Nucleotide-binding</keyword>
<dbReference type="Pfam" id="PF13361">
    <property type="entry name" value="UvrD_C"/>
    <property type="match status" value="2"/>
</dbReference>
<name>A0ABQ2CZP0_9DEIO</name>
<evidence type="ECO:0000256" key="4">
    <source>
        <dbReference type="ARBA" id="ARBA00022806"/>
    </source>
</evidence>
<keyword evidence="15" id="KW-1185">Reference proteome</keyword>
<evidence type="ECO:0000256" key="5">
    <source>
        <dbReference type="ARBA" id="ARBA00022840"/>
    </source>
</evidence>
<dbReference type="Gene3D" id="1.10.10.160">
    <property type="match status" value="1"/>
</dbReference>
<evidence type="ECO:0000313" key="15">
    <source>
        <dbReference type="Proteomes" id="UP000632222"/>
    </source>
</evidence>
<feature type="domain" description="UvrD-like helicase ATP-binding" evidence="12">
    <location>
        <begin position="12"/>
        <end position="306"/>
    </location>
</feature>
<keyword evidence="7" id="KW-0413">Isomerase</keyword>
<evidence type="ECO:0000259" key="12">
    <source>
        <dbReference type="PROSITE" id="PS51198"/>
    </source>
</evidence>
<evidence type="ECO:0000256" key="8">
    <source>
        <dbReference type="ARBA" id="ARBA00034617"/>
    </source>
</evidence>
<comment type="catalytic activity">
    <reaction evidence="10">
        <text>ATP + H2O = ADP + phosphate + H(+)</text>
        <dbReference type="Rhea" id="RHEA:13065"/>
        <dbReference type="ChEBI" id="CHEBI:15377"/>
        <dbReference type="ChEBI" id="CHEBI:15378"/>
        <dbReference type="ChEBI" id="CHEBI:30616"/>
        <dbReference type="ChEBI" id="CHEBI:43474"/>
        <dbReference type="ChEBI" id="CHEBI:456216"/>
        <dbReference type="EC" id="5.6.2.4"/>
    </reaction>
</comment>
<gene>
    <name evidence="14" type="ORF">GCM10008938_23100</name>
</gene>
<evidence type="ECO:0000256" key="11">
    <source>
        <dbReference type="PROSITE-ProRule" id="PRU00560"/>
    </source>
</evidence>
<dbReference type="CDD" id="cd17932">
    <property type="entry name" value="DEXQc_UvrD"/>
    <property type="match status" value="1"/>
</dbReference>
<evidence type="ECO:0000256" key="7">
    <source>
        <dbReference type="ARBA" id="ARBA00023235"/>
    </source>
</evidence>
<dbReference type="Proteomes" id="UP000632222">
    <property type="component" value="Unassembled WGS sequence"/>
</dbReference>
<comment type="caution">
    <text evidence="14">The sequence shown here is derived from an EMBL/GenBank/DDBJ whole genome shotgun (WGS) entry which is preliminary data.</text>
</comment>
<evidence type="ECO:0000256" key="2">
    <source>
        <dbReference type="ARBA" id="ARBA00022741"/>
    </source>
</evidence>
<dbReference type="EC" id="5.6.2.4" evidence="9"/>
<feature type="binding site" evidence="11">
    <location>
        <begin position="33"/>
        <end position="40"/>
    </location>
    <ligand>
        <name>ATP</name>
        <dbReference type="ChEBI" id="CHEBI:30616"/>
    </ligand>
</feature>
<organism evidence="14 15">
    <name type="scientific">Deinococcus roseus</name>
    <dbReference type="NCBI Taxonomy" id="392414"/>
    <lineage>
        <taxon>Bacteria</taxon>
        <taxon>Thermotogati</taxon>
        <taxon>Deinococcota</taxon>
        <taxon>Deinococci</taxon>
        <taxon>Deinococcales</taxon>
        <taxon>Deinococcaceae</taxon>
        <taxon>Deinococcus</taxon>
    </lineage>
</organism>
<keyword evidence="6" id="KW-0238">DNA-binding</keyword>
<feature type="domain" description="UvrD-like helicase C-terminal" evidence="13">
    <location>
        <begin position="307"/>
        <end position="595"/>
    </location>
</feature>
<keyword evidence="4 11" id="KW-0347">Helicase</keyword>
<dbReference type="PROSITE" id="PS51217">
    <property type="entry name" value="UVRD_HELICASE_CTER"/>
    <property type="match status" value="1"/>
</dbReference>
<dbReference type="PANTHER" id="PTHR11070:SF2">
    <property type="entry name" value="ATP-DEPENDENT DNA HELICASE SRS2"/>
    <property type="match status" value="1"/>
</dbReference>
<evidence type="ECO:0000259" key="13">
    <source>
        <dbReference type="PROSITE" id="PS51217"/>
    </source>
</evidence>
<dbReference type="SUPFAM" id="SSF52540">
    <property type="entry name" value="P-loop containing nucleoside triphosphate hydrolases"/>
    <property type="match status" value="1"/>
</dbReference>
<proteinExistence type="inferred from homology"/>
<evidence type="ECO:0000313" key="14">
    <source>
        <dbReference type="EMBL" id="GGJ36388.1"/>
    </source>
</evidence>
<protein>
    <recommendedName>
        <fullName evidence="9">DNA 3'-5' helicase</fullName>
        <ecNumber evidence="9">5.6.2.4</ecNumber>
    </recommendedName>
</protein>
<keyword evidence="5 11" id="KW-0067">ATP-binding</keyword>
<comment type="similarity">
    <text evidence="1">Belongs to the helicase family. UvrD subfamily.</text>
</comment>